<evidence type="ECO:0000256" key="9">
    <source>
        <dbReference type="ARBA" id="ARBA00023237"/>
    </source>
</evidence>
<dbReference type="Gene3D" id="2.40.170.20">
    <property type="entry name" value="TonB-dependent receptor, beta-barrel domain"/>
    <property type="match status" value="1"/>
</dbReference>
<gene>
    <name evidence="14" type="ORF">Q9312_13785</name>
</gene>
<dbReference type="Gene3D" id="2.170.130.10">
    <property type="entry name" value="TonB-dependent receptor, plug domain"/>
    <property type="match status" value="1"/>
</dbReference>
<proteinExistence type="inferred from homology"/>
<evidence type="ECO:0000259" key="12">
    <source>
        <dbReference type="Pfam" id="PF00593"/>
    </source>
</evidence>
<dbReference type="EMBL" id="CP133548">
    <property type="protein sequence ID" value="WMS86290.1"/>
    <property type="molecule type" value="Genomic_DNA"/>
</dbReference>
<dbReference type="GO" id="GO:0009279">
    <property type="term" value="C:cell outer membrane"/>
    <property type="evidence" value="ECO:0007669"/>
    <property type="project" value="UniProtKB-SubCell"/>
</dbReference>
<keyword evidence="9" id="KW-0998">Cell outer membrane</keyword>
<evidence type="ECO:0000256" key="6">
    <source>
        <dbReference type="ARBA" id="ARBA00023065"/>
    </source>
</evidence>
<dbReference type="PANTHER" id="PTHR30069">
    <property type="entry name" value="TONB-DEPENDENT OUTER MEMBRANE RECEPTOR"/>
    <property type="match status" value="1"/>
</dbReference>
<feature type="region of interest" description="Disordered" evidence="11">
    <location>
        <begin position="61"/>
        <end position="141"/>
    </location>
</feature>
<dbReference type="SUPFAM" id="SSF56935">
    <property type="entry name" value="Porins"/>
    <property type="match status" value="1"/>
</dbReference>
<reference evidence="14 15" key="1">
    <citation type="submission" date="2023-08" db="EMBL/GenBank/DDBJ databases">
        <title>Pleionea litopenaei sp. nov., isolated from stomach of juvenile Litopenaeus vannamei.</title>
        <authorList>
            <person name="Rho A.M."/>
            <person name="Hwang C.Y."/>
        </authorList>
    </citation>
    <scope>NUCLEOTIDE SEQUENCE [LARGE SCALE GENOMIC DNA]</scope>
    <source>
        <strain evidence="14 15">HL-JVS1</strain>
    </source>
</reference>
<feature type="compositionally biased region" description="Polar residues" evidence="11">
    <location>
        <begin position="61"/>
        <end position="77"/>
    </location>
</feature>
<dbReference type="Pfam" id="PF07715">
    <property type="entry name" value="Plug"/>
    <property type="match status" value="1"/>
</dbReference>
<keyword evidence="3" id="KW-1134">Transmembrane beta strand</keyword>
<feature type="domain" description="TonB-dependent receptor plug" evidence="13">
    <location>
        <begin position="136"/>
        <end position="246"/>
    </location>
</feature>
<dbReference type="KEGG" id="plei:Q9312_13785"/>
<dbReference type="Proteomes" id="UP001239782">
    <property type="component" value="Chromosome"/>
</dbReference>
<keyword evidence="15" id="KW-1185">Reference proteome</keyword>
<keyword evidence="14" id="KW-0675">Receptor</keyword>
<dbReference type="InterPro" id="IPR037066">
    <property type="entry name" value="Plug_dom_sf"/>
</dbReference>
<organism evidence="14 15">
    <name type="scientific">Pleionea litopenaei</name>
    <dbReference type="NCBI Taxonomy" id="3070815"/>
    <lineage>
        <taxon>Bacteria</taxon>
        <taxon>Pseudomonadati</taxon>
        <taxon>Pseudomonadota</taxon>
        <taxon>Gammaproteobacteria</taxon>
        <taxon>Oceanospirillales</taxon>
        <taxon>Pleioneaceae</taxon>
        <taxon>Pleionea</taxon>
    </lineage>
</organism>
<dbReference type="InterPro" id="IPR000531">
    <property type="entry name" value="Beta-barrel_TonB"/>
</dbReference>
<dbReference type="Pfam" id="PF00593">
    <property type="entry name" value="TonB_dep_Rec_b-barrel"/>
    <property type="match status" value="1"/>
</dbReference>
<evidence type="ECO:0000259" key="13">
    <source>
        <dbReference type="Pfam" id="PF07715"/>
    </source>
</evidence>
<comment type="subcellular location">
    <subcellularLocation>
        <location evidence="1">Cell outer membrane</location>
        <topology evidence="1">Multi-pass membrane protein</topology>
    </subcellularLocation>
</comment>
<dbReference type="InterPro" id="IPR012910">
    <property type="entry name" value="Plug_dom"/>
</dbReference>
<sequence length="779" mass="89159">MTECKRLDHHSFALSLEPWLTQYNNEITAAMTRYFNLTYLTRLFLLWAFVSPSLASSENRIANKPTSNGKLNHQNHTASEHSSEHLDQPSSDAPSEAQAELSAKNKTADHQPSNGSVIPRQEPTLVITAKPIPQTKETVDGSVTNISSRSISRSTAQHFSRLVSLVPGTWVSRGNGQEHLTAIRSPVFTGPGACAVFIMSEDGLPLRPTSFCNVNQLFESHFEVADFVEVYRGSNSTTAGSNAVFGMINTQLPSPSENLVGSVTYNTAQFGFNQLSIQQPWESQDWSHWLGITLTDDHGYREESGYQQQKLSFKNSYEYGNFSILNGFNYRNLDQQTAGYVEGDNAYLDRTLSRENNYPEAWRKATSVRAYSKLNWTLTDTSLSFTPYFRVNDMSFLMHFVPWQPTEENQQTSFGFDLLWHNPIDQPLHGFIGFEYERTSGELIENQLNPAPFNQDAFPQGIHYNYQVDVNAYALLTGFRWQVTPLTTLAWNTRFDTLSYQYDNQTTDGSACADGISNCRFYRPADENRHFNFWSNQLSMSLTLTSQQRMYINLSQSFRVPQTSELYRLQQNQTFADLDEVSANGVELGWQVNFDNISLEVAWFDMQLKDSIFQDTQRQFVSGADSSHRGFETELHWTISRHWQFNLSAGSFKHLYQNSPDLLGSNVQIKGNLMDTAPKTMGAIELIWRWNDQNEWMLQTEKMGKYFTNPENTHEYSGHVISHVRWQRKMGNSMSLLFGINNLTDKRYAERADIAFGTPRYFPGQERTLVFQLKWQNNP</sequence>
<evidence type="ECO:0000256" key="8">
    <source>
        <dbReference type="ARBA" id="ARBA00023136"/>
    </source>
</evidence>
<keyword evidence="4" id="KW-0812">Transmembrane</keyword>
<dbReference type="PANTHER" id="PTHR30069:SF53">
    <property type="entry name" value="COLICIN I RECEPTOR-RELATED"/>
    <property type="match status" value="1"/>
</dbReference>
<evidence type="ECO:0000256" key="1">
    <source>
        <dbReference type="ARBA" id="ARBA00004571"/>
    </source>
</evidence>
<evidence type="ECO:0000256" key="5">
    <source>
        <dbReference type="ARBA" id="ARBA00022729"/>
    </source>
</evidence>
<dbReference type="GO" id="GO:0044718">
    <property type="term" value="P:siderophore transmembrane transport"/>
    <property type="evidence" value="ECO:0007669"/>
    <property type="project" value="TreeGrafter"/>
</dbReference>
<dbReference type="InterPro" id="IPR036942">
    <property type="entry name" value="Beta-barrel_TonB_sf"/>
</dbReference>
<evidence type="ECO:0000256" key="2">
    <source>
        <dbReference type="ARBA" id="ARBA00022448"/>
    </source>
</evidence>
<evidence type="ECO:0000256" key="3">
    <source>
        <dbReference type="ARBA" id="ARBA00022452"/>
    </source>
</evidence>
<evidence type="ECO:0000256" key="11">
    <source>
        <dbReference type="SAM" id="MobiDB-lite"/>
    </source>
</evidence>
<evidence type="ECO:0000313" key="15">
    <source>
        <dbReference type="Proteomes" id="UP001239782"/>
    </source>
</evidence>
<evidence type="ECO:0000256" key="4">
    <source>
        <dbReference type="ARBA" id="ARBA00022692"/>
    </source>
</evidence>
<dbReference type="AlphaFoldDB" id="A0AA51X6P2"/>
<protein>
    <submittedName>
        <fullName evidence="14">TonB-dependent receptor</fullName>
    </submittedName>
</protein>
<evidence type="ECO:0000313" key="14">
    <source>
        <dbReference type="EMBL" id="WMS86290.1"/>
    </source>
</evidence>
<name>A0AA51X6P2_9GAMM</name>
<keyword evidence="8 10" id="KW-0472">Membrane</keyword>
<dbReference type="RefSeq" id="WP_309201442.1">
    <property type="nucleotide sequence ID" value="NZ_CP133548.1"/>
</dbReference>
<dbReference type="InterPro" id="IPR039426">
    <property type="entry name" value="TonB-dep_rcpt-like"/>
</dbReference>
<keyword evidence="6" id="KW-0406">Ion transport</keyword>
<keyword evidence="5" id="KW-0732">Signal</keyword>
<comment type="similarity">
    <text evidence="10">Belongs to the TonB-dependent receptor family.</text>
</comment>
<evidence type="ECO:0000256" key="7">
    <source>
        <dbReference type="ARBA" id="ARBA00023077"/>
    </source>
</evidence>
<feature type="domain" description="TonB-dependent receptor-like beta-barrel" evidence="12">
    <location>
        <begin position="285"/>
        <end position="743"/>
    </location>
</feature>
<keyword evidence="7 10" id="KW-0798">TonB box</keyword>
<dbReference type="GO" id="GO:0015344">
    <property type="term" value="F:siderophore uptake transmembrane transporter activity"/>
    <property type="evidence" value="ECO:0007669"/>
    <property type="project" value="TreeGrafter"/>
</dbReference>
<feature type="compositionally biased region" description="Basic and acidic residues" evidence="11">
    <location>
        <begin position="78"/>
        <end position="87"/>
    </location>
</feature>
<accession>A0AA51X6P2</accession>
<evidence type="ECO:0000256" key="10">
    <source>
        <dbReference type="RuleBase" id="RU003357"/>
    </source>
</evidence>
<keyword evidence="2" id="KW-0813">Transport</keyword>